<dbReference type="SUPFAM" id="SSF53474">
    <property type="entry name" value="alpha/beta-Hydrolases"/>
    <property type="match status" value="1"/>
</dbReference>
<dbReference type="InterPro" id="IPR029058">
    <property type="entry name" value="AB_hydrolase_fold"/>
</dbReference>
<evidence type="ECO:0000256" key="1">
    <source>
        <dbReference type="ARBA" id="ARBA00010515"/>
    </source>
</evidence>
<evidence type="ECO:0000256" key="3">
    <source>
        <dbReference type="PROSITE-ProRule" id="PRU10038"/>
    </source>
</evidence>
<keyword evidence="2" id="KW-0378">Hydrolase</keyword>
<feature type="domain" description="Alpha/beta hydrolase fold-3" evidence="4">
    <location>
        <begin position="5"/>
        <end position="197"/>
    </location>
</feature>
<evidence type="ECO:0000259" key="4">
    <source>
        <dbReference type="Pfam" id="PF07859"/>
    </source>
</evidence>
<dbReference type="Gene3D" id="3.40.50.1820">
    <property type="entry name" value="alpha/beta hydrolase"/>
    <property type="match status" value="1"/>
</dbReference>
<dbReference type="AlphaFoldDB" id="A0A139A4F6"/>
<dbReference type="STRING" id="1344416.A0A139A4F6"/>
<reference evidence="5 6" key="1">
    <citation type="journal article" date="2015" name="Genome Biol. Evol.">
        <title>Phylogenomic analyses indicate that early fungi evolved digesting cell walls of algal ancestors of land plants.</title>
        <authorList>
            <person name="Chang Y."/>
            <person name="Wang S."/>
            <person name="Sekimoto S."/>
            <person name="Aerts A.L."/>
            <person name="Choi C."/>
            <person name="Clum A."/>
            <person name="LaButti K.M."/>
            <person name="Lindquist E.A."/>
            <person name="Yee Ngan C."/>
            <person name="Ohm R.A."/>
            <person name="Salamov A.A."/>
            <person name="Grigoriev I.V."/>
            <person name="Spatafora J.W."/>
            <person name="Berbee M.L."/>
        </authorList>
    </citation>
    <scope>NUCLEOTIDE SEQUENCE [LARGE SCALE GENOMIC DNA]</scope>
    <source>
        <strain evidence="5 6">JEL478</strain>
    </source>
</reference>
<evidence type="ECO:0000313" key="5">
    <source>
        <dbReference type="EMBL" id="KXS11707.1"/>
    </source>
</evidence>
<accession>A0A139A4F6</accession>
<dbReference type="PANTHER" id="PTHR48081:SF8">
    <property type="entry name" value="ALPHA_BETA HYDROLASE FOLD-3 DOMAIN-CONTAINING PROTEIN-RELATED"/>
    <property type="match status" value="1"/>
</dbReference>
<sequence>MSPLTHRVITTSLAAQNLRVLSVDYRMGPEHVFPAAVVDAVNAYRFVLEGGVRAGNVCLAGDSAGGGLTIATALYLRDQDVLPQVAGITPISPWIDLTGNSPTMALADEFMVDIIGHGKDAIRGMVNGYAPGALVSNTLASPILDVPKPDKKLPPCLASLATVDRLLGEDLAYSIKRIEAGETLVVDIYQDQFHVFQFFPFLTQTAICHARISSFIHTVTSGSTVSTAFTLIDYEGKTSEIEDGVADLRKRLEGYYKRMKDQGLDKGRTRGEMEVYDQALVVQAQVAA</sequence>
<dbReference type="Proteomes" id="UP000070544">
    <property type="component" value="Unassembled WGS sequence"/>
</dbReference>
<dbReference type="PROSITE" id="PS01174">
    <property type="entry name" value="LIPASE_GDXG_SER"/>
    <property type="match status" value="1"/>
</dbReference>
<evidence type="ECO:0000313" key="6">
    <source>
        <dbReference type="Proteomes" id="UP000070544"/>
    </source>
</evidence>
<feature type="active site" evidence="3">
    <location>
        <position position="63"/>
    </location>
</feature>
<dbReference type="OrthoDB" id="408631at2759"/>
<dbReference type="Pfam" id="PF07859">
    <property type="entry name" value="Abhydrolase_3"/>
    <property type="match status" value="1"/>
</dbReference>
<dbReference type="InterPro" id="IPR013094">
    <property type="entry name" value="AB_hydrolase_3"/>
</dbReference>
<dbReference type="InterPro" id="IPR050300">
    <property type="entry name" value="GDXG_lipolytic_enzyme"/>
</dbReference>
<protein>
    <recommendedName>
        <fullName evidence="4">Alpha/beta hydrolase fold-3 domain-containing protein</fullName>
    </recommendedName>
</protein>
<proteinExistence type="inferred from homology"/>
<gene>
    <name evidence="5" type="ORF">M427DRAFT_35457</name>
</gene>
<organism evidence="5 6">
    <name type="scientific">Gonapodya prolifera (strain JEL478)</name>
    <name type="common">Monoblepharis prolifera</name>
    <dbReference type="NCBI Taxonomy" id="1344416"/>
    <lineage>
        <taxon>Eukaryota</taxon>
        <taxon>Fungi</taxon>
        <taxon>Fungi incertae sedis</taxon>
        <taxon>Chytridiomycota</taxon>
        <taxon>Chytridiomycota incertae sedis</taxon>
        <taxon>Monoblepharidomycetes</taxon>
        <taxon>Monoblepharidales</taxon>
        <taxon>Gonapodyaceae</taxon>
        <taxon>Gonapodya</taxon>
    </lineage>
</organism>
<dbReference type="PANTHER" id="PTHR48081">
    <property type="entry name" value="AB HYDROLASE SUPERFAMILY PROTEIN C4A8.06C"/>
    <property type="match status" value="1"/>
</dbReference>
<name>A0A139A4F6_GONPJ</name>
<comment type="similarity">
    <text evidence="1">Belongs to the 'GDXG' lipolytic enzyme family.</text>
</comment>
<keyword evidence="6" id="KW-1185">Reference proteome</keyword>
<dbReference type="GO" id="GO:0016787">
    <property type="term" value="F:hydrolase activity"/>
    <property type="evidence" value="ECO:0007669"/>
    <property type="project" value="UniProtKB-KW"/>
</dbReference>
<dbReference type="EMBL" id="KQ965797">
    <property type="protein sequence ID" value="KXS11707.1"/>
    <property type="molecule type" value="Genomic_DNA"/>
</dbReference>
<evidence type="ECO:0000256" key="2">
    <source>
        <dbReference type="ARBA" id="ARBA00022801"/>
    </source>
</evidence>
<dbReference type="InterPro" id="IPR033140">
    <property type="entry name" value="Lipase_GDXG_put_SER_AS"/>
</dbReference>